<organism evidence="5 6">
    <name type="scientific">Parascedosporium putredinis</name>
    <dbReference type="NCBI Taxonomy" id="1442378"/>
    <lineage>
        <taxon>Eukaryota</taxon>
        <taxon>Fungi</taxon>
        <taxon>Dikarya</taxon>
        <taxon>Ascomycota</taxon>
        <taxon>Pezizomycotina</taxon>
        <taxon>Sordariomycetes</taxon>
        <taxon>Hypocreomycetidae</taxon>
        <taxon>Microascales</taxon>
        <taxon>Microascaceae</taxon>
        <taxon>Parascedosporium</taxon>
    </lineage>
</organism>
<protein>
    <recommendedName>
        <fullName evidence="7">Nucleolar protein NOP52 variant</fullName>
    </recommendedName>
</protein>
<keyword evidence="6" id="KW-1185">Reference proteome</keyword>
<dbReference type="AlphaFoldDB" id="A0A9P1M8Y4"/>
<evidence type="ECO:0000256" key="4">
    <source>
        <dbReference type="SAM" id="MobiDB-lite"/>
    </source>
</evidence>
<dbReference type="GO" id="GO:0006364">
    <property type="term" value="P:rRNA processing"/>
    <property type="evidence" value="ECO:0007669"/>
    <property type="project" value="InterPro"/>
</dbReference>
<accession>A0A9P1M8Y4</accession>
<keyword evidence="3" id="KW-0539">Nucleus</keyword>
<comment type="similarity">
    <text evidence="2">Belongs to the RRP1 family.</text>
</comment>
<evidence type="ECO:0000313" key="5">
    <source>
        <dbReference type="EMBL" id="CAI4212129.1"/>
    </source>
</evidence>
<gene>
    <name evidence="5" type="ORF">PPNO1_LOCUS1897</name>
</gene>
<dbReference type="EMBL" id="CALLCH030000003">
    <property type="protein sequence ID" value="CAI4212129.1"/>
    <property type="molecule type" value="Genomic_DNA"/>
</dbReference>
<dbReference type="GO" id="GO:0005634">
    <property type="term" value="C:nucleus"/>
    <property type="evidence" value="ECO:0007669"/>
    <property type="project" value="UniProtKB-SubCell"/>
</dbReference>
<comment type="caution">
    <text evidence="5">The sequence shown here is derived from an EMBL/GenBank/DDBJ whole genome shotgun (WGS) entry which is preliminary data.</text>
</comment>
<reference evidence="5" key="1">
    <citation type="submission" date="2022-11" db="EMBL/GenBank/DDBJ databases">
        <authorList>
            <person name="Scott C."/>
            <person name="Bruce N."/>
        </authorList>
    </citation>
    <scope>NUCLEOTIDE SEQUENCE</scope>
</reference>
<name>A0A9P1M8Y4_9PEZI</name>
<evidence type="ECO:0000256" key="2">
    <source>
        <dbReference type="ARBA" id="ARBA00006374"/>
    </source>
</evidence>
<comment type="subcellular location">
    <subcellularLocation>
        <location evidence="1">Nucleus</location>
    </subcellularLocation>
</comment>
<evidence type="ECO:0000256" key="3">
    <source>
        <dbReference type="ARBA" id="ARBA00023242"/>
    </source>
</evidence>
<proteinExistence type="inferred from homology"/>
<evidence type="ECO:0008006" key="7">
    <source>
        <dbReference type="Google" id="ProtNLM"/>
    </source>
</evidence>
<evidence type="ECO:0000256" key="1">
    <source>
        <dbReference type="ARBA" id="ARBA00004123"/>
    </source>
</evidence>
<dbReference type="Pfam" id="PF05997">
    <property type="entry name" value="Nop52"/>
    <property type="match status" value="1"/>
</dbReference>
<dbReference type="OrthoDB" id="2019504at2759"/>
<sequence length="211" mass="22784">MADANLPFIRNLASSASSQSSSQSSSSAGAVHPDCADAWMSAFWQVHAAEWTTGIDVLRMEKFLLLVRRFLCASFSWVRASAYDPARARALLSVLADWPLTTDRGLDAVPLGLRLHVLDVWVDELERAGVLADAAGGDDENDETSPVDPAKATALVDSVGALVRILTKDVPSKPLRTKASNSLDDERLPWYKAPNAADEEGDDDGWAGFQD</sequence>
<evidence type="ECO:0000313" key="6">
    <source>
        <dbReference type="Proteomes" id="UP000838763"/>
    </source>
</evidence>
<dbReference type="Proteomes" id="UP000838763">
    <property type="component" value="Unassembled WGS sequence"/>
</dbReference>
<dbReference type="GO" id="GO:0030688">
    <property type="term" value="C:preribosome, small subunit precursor"/>
    <property type="evidence" value="ECO:0007669"/>
    <property type="project" value="InterPro"/>
</dbReference>
<dbReference type="InterPro" id="IPR010301">
    <property type="entry name" value="RRP1"/>
</dbReference>
<feature type="region of interest" description="Disordered" evidence="4">
    <location>
        <begin position="174"/>
        <end position="211"/>
    </location>
</feature>